<evidence type="ECO:0000313" key="2">
    <source>
        <dbReference type="EMBL" id="OGH88811.1"/>
    </source>
</evidence>
<reference evidence="2 3" key="1">
    <citation type="journal article" date="2016" name="Nat. Commun.">
        <title>Thousands of microbial genomes shed light on interconnected biogeochemical processes in an aquifer system.</title>
        <authorList>
            <person name="Anantharaman K."/>
            <person name="Brown C.T."/>
            <person name="Hug L.A."/>
            <person name="Sharon I."/>
            <person name="Castelle C.J."/>
            <person name="Probst A.J."/>
            <person name="Thomas B.C."/>
            <person name="Singh A."/>
            <person name="Wilkins M.J."/>
            <person name="Karaoz U."/>
            <person name="Brodie E.L."/>
            <person name="Williams K.H."/>
            <person name="Hubbard S.S."/>
            <person name="Banfield J.F."/>
        </authorList>
    </citation>
    <scope>NUCLEOTIDE SEQUENCE [LARGE SCALE GENOMIC DNA]</scope>
</reference>
<dbReference type="PANTHER" id="PTHR30336">
    <property type="entry name" value="INNER MEMBRANE PROTEIN, PROBABLE PERMEASE"/>
    <property type="match status" value="1"/>
</dbReference>
<dbReference type="GO" id="GO:0005886">
    <property type="term" value="C:plasma membrane"/>
    <property type="evidence" value="ECO:0007669"/>
    <property type="project" value="TreeGrafter"/>
</dbReference>
<dbReference type="AlphaFoldDB" id="A0A1F6NY43"/>
<evidence type="ECO:0000259" key="1">
    <source>
        <dbReference type="Pfam" id="PF02698"/>
    </source>
</evidence>
<dbReference type="InterPro" id="IPR051599">
    <property type="entry name" value="Cell_Envelope_Assoc"/>
</dbReference>
<comment type="caution">
    <text evidence="2">The sequence shown here is derived from an EMBL/GenBank/DDBJ whole genome shotgun (WGS) entry which is preliminary data.</text>
</comment>
<dbReference type="EMBL" id="MFQZ01000001">
    <property type="protein sequence ID" value="OGH88811.1"/>
    <property type="molecule type" value="Genomic_DNA"/>
</dbReference>
<dbReference type="CDD" id="cd06259">
    <property type="entry name" value="YdcF-like"/>
    <property type="match status" value="1"/>
</dbReference>
<accession>A0A1F6NY43</accession>
<dbReference type="Proteomes" id="UP000177907">
    <property type="component" value="Unassembled WGS sequence"/>
</dbReference>
<organism evidence="2 3">
    <name type="scientific">Candidatus Magasanikbacteria bacterium RIFOXYC2_FULL_42_28</name>
    <dbReference type="NCBI Taxonomy" id="1798704"/>
    <lineage>
        <taxon>Bacteria</taxon>
        <taxon>Candidatus Magasanikiibacteriota</taxon>
    </lineage>
</organism>
<gene>
    <name evidence="2" type="ORF">A3J93_01840</name>
</gene>
<name>A0A1F6NY43_9BACT</name>
<dbReference type="Pfam" id="PF02698">
    <property type="entry name" value="DUF218"/>
    <property type="match status" value="1"/>
</dbReference>
<dbReference type="InterPro" id="IPR003848">
    <property type="entry name" value="DUF218"/>
</dbReference>
<feature type="domain" description="DUF218" evidence="1">
    <location>
        <begin position="63"/>
        <end position="168"/>
    </location>
</feature>
<dbReference type="STRING" id="1798704.A3J93_01840"/>
<sequence>MKKLKWILPILIFTTLAIIWLADFKIEHATNDLTYNDATEIPHNKVGLLLGTTKYAPSGQLNGYFVYRIQAAVDLFNNQKIDNIVISGDNGTKKYNEPEDMKNELVARGIPENKIYLDYAGFRTYDSVVRLNKIFGQDKFTIISQEFHNRRAIYIAQAKNLEAVGYNAKDINTYRGLRTKLREKLARVKVFIDLLTNKQPKFLGEEIEIK</sequence>
<proteinExistence type="predicted"/>
<protein>
    <submittedName>
        <fullName evidence="2">Protein SanA</fullName>
    </submittedName>
</protein>
<dbReference type="PANTHER" id="PTHR30336:SF6">
    <property type="entry name" value="INTEGRAL MEMBRANE PROTEIN"/>
    <property type="match status" value="1"/>
</dbReference>
<evidence type="ECO:0000313" key="3">
    <source>
        <dbReference type="Proteomes" id="UP000177907"/>
    </source>
</evidence>